<evidence type="ECO:0000256" key="6">
    <source>
        <dbReference type="ARBA" id="ARBA00022847"/>
    </source>
</evidence>
<evidence type="ECO:0000256" key="2">
    <source>
        <dbReference type="ARBA" id="ARBA00022448"/>
    </source>
</evidence>
<dbReference type="InterPro" id="IPR004684">
    <property type="entry name" value="2keto-3dGluconate_permease"/>
</dbReference>
<evidence type="ECO:0000256" key="8">
    <source>
        <dbReference type="ARBA" id="ARBA00023136"/>
    </source>
</evidence>
<keyword evidence="7 9" id="KW-1133">Transmembrane helix</keyword>
<dbReference type="Pfam" id="PF03812">
    <property type="entry name" value="KdgT"/>
    <property type="match status" value="1"/>
</dbReference>
<sequence>MDHFLYKLGKIPGALMILPLFAGALINTFAPQILNIGSFTTALFKNGVPVLIGLFFMCIGSQIRLRAALPAVEKGLGCPDNSYIIIFFALKAHLLR</sequence>
<feature type="transmembrane region" description="Helical" evidence="9">
    <location>
        <begin position="36"/>
        <end position="59"/>
    </location>
</feature>
<reference evidence="10 11" key="1">
    <citation type="journal article" date="2022" name="Res Sq">
        <title>Evolution of multicellular longitudinally dividing oral cavity symbionts (Neisseriaceae).</title>
        <authorList>
            <person name="Nyongesa S."/>
            <person name="Weber P."/>
            <person name="Bernet E."/>
            <person name="Pullido F."/>
            <person name="Nieckarz M."/>
            <person name="Delaby M."/>
            <person name="Nieves C."/>
            <person name="Viehboeck T."/>
            <person name="Krause N."/>
            <person name="Rivera-Millot A."/>
            <person name="Nakamura A."/>
            <person name="Vischer N."/>
            <person name="VanNieuwenhze M."/>
            <person name="Brun Y."/>
            <person name="Cava F."/>
            <person name="Bulgheresi S."/>
            <person name="Veyrier F."/>
        </authorList>
    </citation>
    <scope>NUCLEOTIDE SEQUENCE [LARGE SCALE GENOMIC DNA]</scope>
    <source>
        <strain evidence="10 11">CCUG 63373m</strain>
    </source>
</reference>
<keyword evidence="2" id="KW-0813">Transport</keyword>
<evidence type="ECO:0000256" key="3">
    <source>
        <dbReference type="ARBA" id="ARBA00022475"/>
    </source>
</evidence>
<proteinExistence type="inferred from homology"/>
<name>A0ABY4DSZ8_9NEIS</name>
<dbReference type="Proteomes" id="UP000829817">
    <property type="component" value="Chromosome"/>
</dbReference>
<keyword evidence="3" id="KW-1003">Cell membrane</keyword>
<evidence type="ECO:0000313" key="10">
    <source>
        <dbReference type="EMBL" id="UOO81538.1"/>
    </source>
</evidence>
<accession>A0ABY4DSZ8</accession>
<evidence type="ECO:0000256" key="1">
    <source>
        <dbReference type="ARBA" id="ARBA00006430"/>
    </source>
</evidence>
<dbReference type="RefSeq" id="WP_244784759.1">
    <property type="nucleotide sequence ID" value="NZ_CP091508.1"/>
</dbReference>
<protein>
    <submittedName>
        <fullName evidence="10">2-keto-3-deoxygluconate permease</fullName>
    </submittedName>
</protein>
<evidence type="ECO:0000256" key="9">
    <source>
        <dbReference type="SAM" id="Phobius"/>
    </source>
</evidence>
<keyword evidence="6" id="KW-0769">Symport</keyword>
<feature type="transmembrane region" description="Helical" evidence="9">
    <location>
        <begin position="12"/>
        <end position="30"/>
    </location>
</feature>
<comment type="similarity">
    <text evidence="1">Belongs to the KdgT transporter family.</text>
</comment>
<organism evidence="10 11">
    <name type="scientific">Uruburuella testudinis</name>
    <dbReference type="NCBI Taxonomy" id="1282863"/>
    <lineage>
        <taxon>Bacteria</taxon>
        <taxon>Pseudomonadati</taxon>
        <taxon>Pseudomonadota</taxon>
        <taxon>Betaproteobacteria</taxon>
        <taxon>Neisseriales</taxon>
        <taxon>Neisseriaceae</taxon>
        <taxon>Uruburuella</taxon>
    </lineage>
</organism>
<gene>
    <name evidence="10" type="ORF">LVJ83_11475</name>
</gene>
<evidence type="ECO:0000313" key="11">
    <source>
        <dbReference type="Proteomes" id="UP000829817"/>
    </source>
</evidence>
<evidence type="ECO:0000256" key="7">
    <source>
        <dbReference type="ARBA" id="ARBA00022989"/>
    </source>
</evidence>
<keyword evidence="11" id="KW-1185">Reference proteome</keyword>
<keyword evidence="5 9" id="KW-0812">Transmembrane</keyword>
<keyword evidence="4" id="KW-0762">Sugar transport</keyword>
<dbReference type="EMBL" id="CP091508">
    <property type="protein sequence ID" value="UOO81538.1"/>
    <property type="molecule type" value="Genomic_DNA"/>
</dbReference>
<evidence type="ECO:0000256" key="4">
    <source>
        <dbReference type="ARBA" id="ARBA00022597"/>
    </source>
</evidence>
<keyword evidence="8 9" id="KW-0472">Membrane</keyword>
<evidence type="ECO:0000256" key="5">
    <source>
        <dbReference type="ARBA" id="ARBA00022692"/>
    </source>
</evidence>